<organism evidence="2">
    <name type="scientific">Haloveloides sundaensis</name>
    <dbReference type="NCBI Taxonomy" id="3095933"/>
    <lineage>
        <taxon>Eukaryota</taxon>
        <taxon>Metazoa</taxon>
        <taxon>Ecdysozoa</taxon>
        <taxon>Arthropoda</taxon>
        <taxon>Hexapoda</taxon>
        <taxon>Insecta</taxon>
        <taxon>Pterygota</taxon>
        <taxon>Neoptera</taxon>
        <taxon>Paraneoptera</taxon>
        <taxon>Hemiptera</taxon>
        <taxon>Heteroptera</taxon>
        <taxon>Gerromorpha</taxon>
        <taxon>Gerroidea</taxon>
        <taxon>Veliidae</taxon>
        <taxon>Haloveliinae</taxon>
        <taxon>Haloveloides</taxon>
    </lineage>
</organism>
<proteinExistence type="predicted"/>
<keyword evidence="1" id="KW-1133">Transmembrane helix</keyword>
<evidence type="ECO:0000313" key="2">
    <source>
        <dbReference type="EMBL" id="WPW47175.1"/>
    </source>
</evidence>
<sequence>MKMIMMIMLTMSTIIISMNHPLSLGFIIIIQTTLLSIMMNMMMKYPWYAYVLILTMLGGMLILFMYMASIASNEIMKFSPKTMIIMIITIMIMLILIKNENIMLNYQNMMMLDNQQNMSLMKLFNNKSSMLTIIMALYLLMTMIYVIFLINMFEGPMRKKS</sequence>
<reference evidence="2" key="1">
    <citation type="journal article" date="2024" name="Insect Syst Divers">
        <title>Skimming the skaters: genome skimming improves phylogenetic resolution of Halobatinae (Hemiptera: Gerridae).</title>
        <authorList>
            <person name="Chang J.J.M."/>
            <person name="Raupach M.J."/>
            <person name="Cheng L."/>
            <person name="Damgaard J."/>
            <person name="Hongjamrassilp W."/>
            <person name="Ip Y.C.A."/>
            <person name="Ng M.H.-C."/>
            <person name="Chan W.W.R."/>
            <person name="Kunning I."/>
            <person name="Liang B.J.Y."/>
            <person name="Maggioni D."/>
            <person name="Mana R.R."/>
            <person name="Mishra H."/>
            <person name="Mowe M.A.D."/>
            <person name="Wainwright B.J."/>
            <person name="Whitney J.L."/>
            <person name="Wolfe K."/>
            <person name="Yeo D.C.J."/>
            <person name="Huang D."/>
        </authorList>
    </citation>
    <scope>NUCLEOTIDE SEQUENCE</scope>
</reference>
<name>A0AB38Z6W3_9HEMI</name>
<gene>
    <name evidence="2" type="primary">ND6</name>
</gene>
<accession>A0AB38Z6W3</accession>
<feature type="transmembrane region" description="Helical" evidence="1">
    <location>
        <begin position="78"/>
        <end position="97"/>
    </location>
</feature>
<dbReference type="GeneID" id="87711879"/>
<keyword evidence="2" id="KW-0496">Mitochondrion</keyword>
<feature type="transmembrane region" description="Helical" evidence="1">
    <location>
        <begin position="21"/>
        <end position="41"/>
    </location>
</feature>
<feature type="transmembrane region" description="Helical" evidence="1">
    <location>
        <begin position="130"/>
        <end position="153"/>
    </location>
</feature>
<dbReference type="EMBL" id="OR804150">
    <property type="protein sequence ID" value="WPW47175.1"/>
    <property type="molecule type" value="Genomic_DNA"/>
</dbReference>
<geneLocation type="mitochondrion" evidence="2"/>
<evidence type="ECO:0000256" key="1">
    <source>
        <dbReference type="SAM" id="Phobius"/>
    </source>
</evidence>
<protein>
    <submittedName>
        <fullName evidence="2">NADH dehydrogenase subunit 6</fullName>
    </submittedName>
</protein>
<feature type="transmembrane region" description="Helical" evidence="1">
    <location>
        <begin position="47"/>
        <end position="66"/>
    </location>
</feature>
<dbReference type="AlphaFoldDB" id="A0AB38Z6W3"/>
<dbReference type="RefSeq" id="YP_011010534.1">
    <property type="nucleotide sequence ID" value="NC_085400.1"/>
</dbReference>
<keyword evidence="1" id="KW-0472">Membrane</keyword>
<keyword evidence="1" id="KW-0812">Transmembrane</keyword>
<dbReference type="CTD" id="4541"/>